<feature type="transmembrane region" description="Helical" evidence="7">
    <location>
        <begin position="126"/>
        <end position="150"/>
    </location>
</feature>
<evidence type="ECO:0000256" key="2">
    <source>
        <dbReference type="ARBA" id="ARBA00022448"/>
    </source>
</evidence>
<dbReference type="Pfam" id="PF00528">
    <property type="entry name" value="BPD_transp_1"/>
    <property type="match status" value="1"/>
</dbReference>
<dbReference type="GO" id="GO:0005886">
    <property type="term" value="C:plasma membrane"/>
    <property type="evidence" value="ECO:0007669"/>
    <property type="project" value="UniProtKB-SubCell"/>
</dbReference>
<dbReference type="InterPro" id="IPR025966">
    <property type="entry name" value="OppC_N"/>
</dbReference>
<dbReference type="Gene3D" id="1.10.3720.10">
    <property type="entry name" value="MetI-like"/>
    <property type="match status" value="1"/>
</dbReference>
<evidence type="ECO:0000256" key="6">
    <source>
        <dbReference type="ARBA" id="ARBA00023136"/>
    </source>
</evidence>
<feature type="domain" description="ABC transmembrane type-1" evidence="8">
    <location>
        <begin position="77"/>
        <end position="265"/>
    </location>
</feature>
<organism evidence="9 10">
    <name type="scientific">Jiangella rhizosphaerae</name>
    <dbReference type="NCBI Taxonomy" id="2293569"/>
    <lineage>
        <taxon>Bacteria</taxon>
        <taxon>Bacillati</taxon>
        <taxon>Actinomycetota</taxon>
        <taxon>Actinomycetes</taxon>
        <taxon>Jiangellales</taxon>
        <taxon>Jiangellaceae</taxon>
        <taxon>Jiangella</taxon>
    </lineage>
</organism>
<dbReference type="SUPFAM" id="SSF161098">
    <property type="entry name" value="MetI-like"/>
    <property type="match status" value="1"/>
</dbReference>
<feature type="transmembrane region" description="Helical" evidence="7">
    <location>
        <begin position="243"/>
        <end position="265"/>
    </location>
</feature>
<dbReference type="Pfam" id="PF12911">
    <property type="entry name" value="OppC_N"/>
    <property type="match status" value="1"/>
</dbReference>
<dbReference type="PANTHER" id="PTHR43386">
    <property type="entry name" value="OLIGOPEPTIDE TRANSPORT SYSTEM PERMEASE PROTEIN APPC"/>
    <property type="match status" value="1"/>
</dbReference>
<protein>
    <submittedName>
        <fullName evidence="9">ABC transporter permease</fullName>
    </submittedName>
</protein>
<keyword evidence="5 7" id="KW-1133">Transmembrane helix</keyword>
<dbReference type="PANTHER" id="PTHR43386:SF1">
    <property type="entry name" value="D,D-DIPEPTIDE TRANSPORT SYSTEM PERMEASE PROTEIN DDPC-RELATED"/>
    <property type="match status" value="1"/>
</dbReference>
<gene>
    <name evidence="9" type="ORF">DY240_04470</name>
</gene>
<dbReference type="RefSeq" id="WP_119658757.1">
    <property type="nucleotide sequence ID" value="NZ_QUAL01000037.1"/>
</dbReference>
<reference evidence="9 10" key="1">
    <citation type="submission" date="2018-09" db="EMBL/GenBank/DDBJ databases">
        <title>Isolation, diversity and antifungal activity of actinobacteria from wheat.</title>
        <authorList>
            <person name="Han C."/>
        </authorList>
    </citation>
    <scope>NUCLEOTIDE SEQUENCE [LARGE SCALE GENOMIC DNA]</scope>
    <source>
        <strain evidence="9 10">NEAU-YY265</strain>
    </source>
</reference>
<evidence type="ECO:0000256" key="4">
    <source>
        <dbReference type="ARBA" id="ARBA00022692"/>
    </source>
</evidence>
<dbReference type="CDD" id="cd06261">
    <property type="entry name" value="TM_PBP2"/>
    <property type="match status" value="1"/>
</dbReference>
<sequence length="289" mass="30861">MHVSRKQRWGWLRSSTAATVSFVFIVLLVLVALVGPFVLPDDPAAISRQALHPPSPDALFGTDHLGRDQLTRMVYGARISLLVGVLAAGMAIVVGIAVGACAGFFGGIVDIALMRMSEFFQVIPTLIVAVAIVALIGPGLGNIIGVIALLSWPQTARVTRAEVLRVKQLDYVNAVRCLGHREILVLLREVIPNSLPAVMPLIALGVAEAILQESSISFLGLGSPDTISWGLLLHDGQQNLLSAWWMVVIPGLAIFATVLSLNILGDAVSTALNPRLRLTGRVRRKVVTP</sequence>
<feature type="transmembrane region" description="Helical" evidence="7">
    <location>
        <begin position="20"/>
        <end position="39"/>
    </location>
</feature>
<dbReference type="Proteomes" id="UP000284057">
    <property type="component" value="Unassembled WGS sequence"/>
</dbReference>
<evidence type="ECO:0000259" key="8">
    <source>
        <dbReference type="PROSITE" id="PS50928"/>
    </source>
</evidence>
<comment type="subcellular location">
    <subcellularLocation>
        <location evidence="1 7">Cell membrane</location>
        <topology evidence="1 7">Multi-pass membrane protein</topology>
    </subcellularLocation>
</comment>
<name>A0A418KWB7_9ACTN</name>
<keyword evidence="3" id="KW-1003">Cell membrane</keyword>
<accession>A0A418KWB7</accession>
<keyword evidence="2 7" id="KW-0813">Transport</keyword>
<dbReference type="AlphaFoldDB" id="A0A418KWB7"/>
<comment type="similarity">
    <text evidence="7">Belongs to the binding-protein-dependent transport system permease family.</text>
</comment>
<evidence type="ECO:0000256" key="5">
    <source>
        <dbReference type="ARBA" id="ARBA00022989"/>
    </source>
</evidence>
<proteinExistence type="inferred from homology"/>
<evidence type="ECO:0000256" key="7">
    <source>
        <dbReference type="RuleBase" id="RU363032"/>
    </source>
</evidence>
<dbReference type="GO" id="GO:0055085">
    <property type="term" value="P:transmembrane transport"/>
    <property type="evidence" value="ECO:0007669"/>
    <property type="project" value="InterPro"/>
</dbReference>
<keyword evidence="10" id="KW-1185">Reference proteome</keyword>
<dbReference type="InterPro" id="IPR000515">
    <property type="entry name" value="MetI-like"/>
</dbReference>
<dbReference type="EMBL" id="QUAL01000037">
    <property type="protein sequence ID" value="RIQ34064.1"/>
    <property type="molecule type" value="Genomic_DNA"/>
</dbReference>
<evidence type="ECO:0000256" key="3">
    <source>
        <dbReference type="ARBA" id="ARBA00022475"/>
    </source>
</evidence>
<keyword evidence="4 7" id="KW-0812">Transmembrane</keyword>
<dbReference type="InterPro" id="IPR050366">
    <property type="entry name" value="BP-dependent_transpt_permease"/>
</dbReference>
<comment type="caution">
    <text evidence="9">The sequence shown here is derived from an EMBL/GenBank/DDBJ whole genome shotgun (WGS) entry which is preliminary data.</text>
</comment>
<keyword evidence="6 7" id="KW-0472">Membrane</keyword>
<dbReference type="PROSITE" id="PS50928">
    <property type="entry name" value="ABC_TM1"/>
    <property type="match status" value="1"/>
</dbReference>
<evidence type="ECO:0000313" key="9">
    <source>
        <dbReference type="EMBL" id="RIQ34064.1"/>
    </source>
</evidence>
<evidence type="ECO:0000256" key="1">
    <source>
        <dbReference type="ARBA" id="ARBA00004651"/>
    </source>
</evidence>
<feature type="transmembrane region" description="Helical" evidence="7">
    <location>
        <begin position="79"/>
        <end position="106"/>
    </location>
</feature>
<dbReference type="InterPro" id="IPR035906">
    <property type="entry name" value="MetI-like_sf"/>
</dbReference>
<evidence type="ECO:0000313" key="10">
    <source>
        <dbReference type="Proteomes" id="UP000284057"/>
    </source>
</evidence>
<dbReference type="OrthoDB" id="9812701at2"/>